<gene>
    <name evidence="1" type="ORF">AVEN_261592_1</name>
</gene>
<dbReference type="Proteomes" id="UP000499080">
    <property type="component" value="Unassembled WGS sequence"/>
</dbReference>
<evidence type="ECO:0000313" key="1">
    <source>
        <dbReference type="EMBL" id="GBN36179.1"/>
    </source>
</evidence>
<dbReference type="AlphaFoldDB" id="A0A4Y2NC01"/>
<sequence>MFRYFAGNSLQSCSRPVCHEKLISRNITLVASVHAIWESFHSYDSDQCICDSASTALHYATKSDFIVSSHMWKPAPNFEHDWLKRVTKEIVCRQKNSLDSEIHQ</sequence>
<keyword evidence="2" id="KW-1185">Reference proteome</keyword>
<organism evidence="1 2">
    <name type="scientific">Araneus ventricosus</name>
    <name type="common">Orbweaver spider</name>
    <name type="synonym">Epeira ventricosa</name>
    <dbReference type="NCBI Taxonomy" id="182803"/>
    <lineage>
        <taxon>Eukaryota</taxon>
        <taxon>Metazoa</taxon>
        <taxon>Ecdysozoa</taxon>
        <taxon>Arthropoda</taxon>
        <taxon>Chelicerata</taxon>
        <taxon>Arachnida</taxon>
        <taxon>Araneae</taxon>
        <taxon>Araneomorphae</taxon>
        <taxon>Entelegynae</taxon>
        <taxon>Araneoidea</taxon>
        <taxon>Araneidae</taxon>
        <taxon>Araneus</taxon>
    </lineage>
</organism>
<dbReference type="EMBL" id="BGPR01008802">
    <property type="protein sequence ID" value="GBN36179.1"/>
    <property type="molecule type" value="Genomic_DNA"/>
</dbReference>
<evidence type="ECO:0000313" key="2">
    <source>
        <dbReference type="Proteomes" id="UP000499080"/>
    </source>
</evidence>
<protein>
    <submittedName>
        <fullName evidence="1">Uncharacterized protein</fullName>
    </submittedName>
</protein>
<name>A0A4Y2NC01_ARAVE</name>
<reference evidence="1 2" key="1">
    <citation type="journal article" date="2019" name="Sci. Rep.">
        <title>Orb-weaving spider Araneus ventricosus genome elucidates the spidroin gene catalogue.</title>
        <authorList>
            <person name="Kono N."/>
            <person name="Nakamura H."/>
            <person name="Ohtoshi R."/>
            <person name="Moran D.A.P."/>
            <person name="Shinohara A."/>
            <person name="Yoshida Y."/>
            <person name="Fujiwara M."/>
            <person name="Mori M."/>
            <person name="Tomita M."/>
            <person name="Arakawa K."/>
        </authorList>
    </citation>
    <scope>NUCLEOTIDE SEQUENCE [LARGE SCALE GENOMIC DNA]</scope>
</reference>
<accession>A0A4Y2NC01</accession>
<comment type="caution">
    <text evidence="1">The sequence shown here is derived from an EMBL/GenBank/DDBJ whole genome shotgun (WGS) entry which is preliminary data.</text>
</comment>
<proteinExistence type="predicted"/>